<dbReference type="InterPro" id="IPR036390">
    <property type="entry name" value="WH_DNA-bd_sf"/>
</dbReference>
<dbReference type="Proteomes" id="UP000076476">
    <property type="component" value="Unassembled WGS sequence"/>
</dbReference>
<evidence type="ECO:0000259" key="4">
    <source>
        <dbReference type="PROSITE" id="PS50995"/>
    </source>
</evidence>
<dbReference type="CDD" id="cd00090">
    <property type="entry name" value="HTH_ARSR"/>
    <property type="match status" value="1"/>
</dbReference>
<dbReference type="Gene3D" id="1.10.10.10">
    <property type="entry name" value="Winged helix-like DNA-binding domain superfamily/Winged helix DNA-binding domain"/>
    <property type="match status" value="1"/>
</dbReference>
<dbReference type="PANTHER" id="PTHR42756:SF1">
    <property type="entry name" value="TRANSCRIPTIONAL REPRESSOR OF EMRAB OPERON"/>
    <property type="match status" value="1"/>
</dbReference>
<comment type="caution">
    <text evidence="5">The sequence shown here is derived from an EMBL/GenBank/DDBJ whole genome shotgun (WGS) entry which is preliminary data.</text>
</comment>
<organism evidence="5 6">
    <name type="scientific">Aeribacillus pallidus</name>
    <dbReference type="NCBI Taxonomy" id="33936"/>
    <lineage>
        <taxon>Bacteria</taxon>
        <taxon>Bacillati</taxon>
        <taxon>Bacillota</taxon>
        <taxon>Bacilli</taxon>
        <taxon>Bacillales</taxon>
        <taxon>Bacillaceae</taxon>
        <taxon>Aeribacillus</taxon>
    </lineage>
</organism>
<reference evidence="5 6" key="1">
    <citation type="submission" date="2016-04" db="EMBL/GenBank/DDBJ databases">
        <title>Draft genome sequence of Aeribacillus pallidus 8m3 from petroleum reservoir.</title>
        <authorList>
            <person name="Poltaraus A.B."/>
            <person name="Nazina T.N."/>
            <person name="Tourova T.P."/>
            <person name="Malakho S.M."/>
            <person name="Korshunova A.V."/>
            <person name="Sokolova D.S."/>
        </authorList>
    </citation>
    <scope>NUCLEOTIDE SEQUENCE [LARGE SCALE GENOMIC DNA]</scope>
    <source>
        <strain evidence="5 6">8m3</strain>
    </source>
</reference>
<dbReference type="SUPFAM" id="SSF46785">
    <property type="entry name" value="Winged helix' DNA-binding domain"/>
    <property type="match status" value="1"/>
</dbReference>
<name>A0A165XEK4_9BACI</name>
<dbReference type="PRINTS" id="PR00598">
    <property type="entry name" value="HTHMARR"/>
</dbReference>
<evidence type="ECO:0000256" key="1">
    <source>
        <dbReference type="ARBA" id="ARBA00023015"/>
    </source>
</evidence>
<evidence type="ECO:0000313" key="6">
    <source>
        <dbReference type="Proteomes" id="UP000076476"/>
    </source>
</evidence>
<evidence type="ECO:0000313" key="5">
    <source>
        <dbReference type="EMBL" id="KZN95940.1"/>
    </source>
</evidence>
<sequence>MVKDSIAFIANYLWRESIKNLHMHLTEAEIKKFSSNDYYYLTTIYYMGKPNFSQVAEALNLTKPAVSAMIRKLSKMGLIEKIQSQEDKRVYYVSVTEKGKNIVEGDEKLYKKIDLQIKECLGSDHKYEFLETLLAEIVRYLQKTDR</sequence>
<protein>
    <submittedName>
        <fullName evidence="5">MarR family transcriptional regulator</fullName>
    </submittedName>
</protein>
<accession>A0A165XEK4</accession>
<dbReference type="AlphaFoldDB" id="A0A165XEK4"/>
<evidence type="ECO:0000256" key="3">
    <source>
        <dbReference type="ARBA" id="ARBA00023163"/>
    </source>
</evidence>
<feature type="domain" description="HTH marR-type" evidence="4">
    <location>
        <begin position="1"/>
        <end position="139"/>
    </location>
</feature>
<dbReference type="GO" id="GO:0003700">
    <property type="term" value="F:DNA-binding transcription factor activity"/>
    <property type="evidence" value="ECO:0007669"/>
    <property type="project" value="InterPro"/>
</dbReference>
<dbReference type="SMART" id="SM00347">
    <property type="entry name" value="HTH_MARR"/>
    <property type="match status" value="1"/>
</dbReference>
<dbReference type="Pfam" id="PF01047">
    <property type="entry name" value="MarR"/>
    <property type="match status" value="1"/>
</dbReference>
<dbReference type="EMBL" id="LWBR01000034">
    <property type="protein sequence ID" value="KZN95940.1"/>
    <property type="molecule type" value="Genomic_DNA"/>
</dbReference>
<dbReference type="InterPro" id="IPR000835">
    <property type="entry name" value="HTH_MarR-typ"/>
</dbReference>
<proteinExistence type="predicted"/>
<gene>
    <name evidence="5" type="ORF">AZI98_11350</name>
</gene>
<evidence type="ECO:0000256" key="2">
    <source>
        <dbReference type="ARBA" id="ARBA00023125"/>
    </source>
</evidence>
<keyword evidence="2" id="KW-0238">DNA-binding</keyword>
<dbReference type="GO" id="GO:0003677">
    <property type="term" value="F:DNA binding"/>
    <property type="evidence" value="ECO:0007669"/>
    <property type="project" value="UniProtKB-KW"/>
</dbReference>
<dbReference type="InterPro" id="IPR011991">
    <property type="entry name" value="ArsR-like_HTH"/>
</dbReference>
<dbReference type="PROSITE" id="PS50995">
    <property type="entry name" value="HTH_MARR_2"/>
    <property type="match status" value="1"/>
</dbReference>
<dbReference type="InterPro" id="IPR036388">
    <property type="entry name" value="WH-like_DNA-bd_sf"/>
</dbReference>
<dbReference type="RefSeq" id="WP_063388404.1">
    <property type="nucleotide sequence ID" value="NZ_LWBR01000034.1"/>
</dbReference>
<keyword evidence="1" id="KW-0805">Transcription regulation</keyword>
<keyword evidence="3" id="KW-0804">Transcription</keyword>
<keyword evidence="6" id="KW-1185">Reference proteome</keyword>
<dbReference type="OrthoDB" id="5419426at2"/>
<dbReference type="PANTHER" id="PTHR42756">
    <property type="entry name" value="TRANSCRIPTIONAL REGULATOR, MARR"/>
    <property type="match status" value="1"/>
</dbReference>
<dbReference type="STRING" id="33936.AZI98_11350"/>